<evidence type="ECO:0000313" key="2">
    <source>
        <dbReference type="Proteomes" id="UP000324222"/>
    </source>
</evidence>
<dbReference type="Proteomes" id="UP000324222">
    <property type="component" value="Unassembled WGS sequence"/>
</dbReference>
<dbReference type="AlphaFoldDB" id="A0A5B7HZK3"/>
<protein>
    <submittedName>
        <fullName evidence="1">Uncharacterized protein</fullName>
    </submittedName>
</protein>
<comment type="caution">
    <text evidence="1">The sequence shown here is derived from an EMBL/GenBank/DDBJ whole genome shotgun (WGS) entry which is preliminary data.</text>
</comment>
<keyword evidence="2" id="KW-1185">Reference proteome</keyword>
<organism evidence="1 2">
    <name type="scientific">Portunus trituberculatus</name>
    <name type="common">Swimming crab</name>
    <name type="synonym">Neptunus trituberculatus</name>
    <dbReference type="NCBI Taxonomy" id="210409"/>
    <lineage>
        <taxon>Eukaryota</taxon>
        <taxon>Metazoa</taxon>
        <taxon>Ecdysozoa</taxon>
        <taxon>Arthropoda</taxon>
        <taxon>Crustacea</taxon>
        <taxon>Multicrustacea</taxon>
        <taxon>Malacostraca</taxon>
        <taxon>Eumalacostraca</taxon>
        <taxon>Eucarida</taxon>
        <taxon>Decapoda</taxon>
        <taxon>Pleocyemata</taxon>
        <taxon>Brachyura</taxon>
        <taxon>Eubrachyura</taxon>
        <taxon>Portunoidea</taxon>
        <taxon>Portunidae</taxon>
        <taxon>Portuninae</taxon>
        <taxon>Portunus</taxon>
    </lineage>
</organism>
<name>A0A5B7HZK3_PORTR</name>
<accession>A0A5B7HZK3</accession>
<proteinExistence type="predicted"/>
<reference evidence="1 2" key="1">
    <citation type="submission" date="2019-05" db="EMBL/GenBank/DDBJ databases">
        <title>Another draft genome of Portunus trituberculatus and its Hox gene families provides insights of decapod evolution.</title>
        <authorList>
            <person name="Jeong J.-H."/>
            <person name="Song I."/>
            <person name="Kim S."/>
            <person name="Choi T."/>
            <person name="Kim D."/>
            <person name="Ryu S."/>
            <person name="Kim W."/>
        </authorList>
    </citation>
    <scope>NUCLEOTIDE SEQUENCE [LARGE SCALE GENOMIC DNA]</scope>
    <source>
        <tissue evidence="1">Muscle</tissue>
    </source>
</reference>
<gene>
    <name evidence="1" type="ORF">E2C01_068267</name>
</gene>
<dbReference type="EMBL" id="VSRR010037827">
    <property type="protein sequence ID" value="MPC73924.1"/>
    <property type="molecule type" value="Genomic_DNA"/>
</dbReference>
<evidence type="ECO:0000313" key="1">
    <source>
        <dbReference type="EMBL" id="MPC73924.1"/>
    </source>
</evidence>
<sequence length="76" mass="8274">MKSVLGAAEATSGGKGRAVLGENRRLKTYHMYDILFPVSVPLLVDQHARQPSKRGSLLVIRPCHCHAAFKYLASPG</sequence>